<dbReference type="PANTHER" id="PTHR44688:SF16">
    <property type="entry name" value="DNA-BINDING TRANSCRIPTIONAL ACTIVATOR DEVR_DOSR"/>
    <property type="match status" value="1"/>
</dbReference>
<dbReference type="InterPro" id="IPR000792">
    <property type="entry name" value="Tscrpt_reg_LuxR_C"/>
</dbReference>
<gene>
    <name evidence="5" type="ordered locus">BLASA_2743</name>
</gene>
<reference evidence="6" key="2">
    <citation type="submission" date="2012-02" db="EMBL/GenBank/DDBJ databases">
        <title>Complete genome sequence of Blastococcus saxobsidens strain DD2.</title>
        <authorList>
            <person name="Genoscope."/>
        </authorList>
    </citation>
    <scope>NUCLEOTIDE SEQUENCE [LARGE SCALE GENOMIC DNA]</scope>
    <source>
        <strain evidence="6">DD2</strain>
    </source>
</reference>
<accession>H6RJW2</accession>
<dbReference type="HOGENOM" id="CLU_1044548_0_0_11"/>
<dbReference type="Proteomes" id="UP000007517">
    <property type="component" value="Chromosome"/>
</dbReference>
<dbReference type="InterPro" id="IPR014710">
    <property type="entry name" value="RmlC-like_jellyroll"/>
</dbReference>
<keyword evidence="2" id="KW-0238">DNA-binding</keyword>
<name>H6RJW2_BLASD</name>
<evidence type="ECO:0000256" key="1">
    <source>
        <dbReference type="ARBA" id="ARBA00023015"/>
    </source>
</evidence>
<keyword evidence="1" id="KW-0805">Transcription regulation</keyword>
<dbReference type="CDD" id="cd06990">
    <property type="entry name" value="cupin_DUF861"/>
    <property type="match status" value="1"/>
</dbReference>
<feature type="domain" description="HTH luxR-type" evidence="4">
    <location>
        <begin position="195"/>
        <end position="260"/>
    </location>
</feature>
<dbReference type="Pfam" id="PF00196">
    <property type="entry name" value="GerE"/>
    <property type="match status" value="1"/>
</dbReference>
<dbReference type="PANTHER" id="PTHR44688">
    <property type="entry name" value="DNA-BINDING TRANSCRIPTIONAL ACTIVATOR DEVR_DOSR"/>
    <property type="match status" value="1"/>
</dbReference>
<dbReference type="eggNOG" id="COG1917">
    <property type="taxonomic scope" value="Bacteria"/>
</dbReference>
<dbReference type="CDD" id="cd06170">
    <property type="entry name" value="LuxR_C_like"/>
    <property type="match status" value="1"/>
</dbReference>
<evidence type="ECO:0000256" key="2">
    <source>
        <dbReference type="ARBA" id="ARBA00023125"/>
    </source>
</evidence>
<proteinExistence type="predicted"/>
<dbReference type="SUPFAM" id="SSF46894">
    <property type="entry name" value="C-terminal effector domain of the bipartite response regulators"/>
    <property type="match status" value="1"/>
</dbReference>
<dbReference type="GO" id="GO:0003677">
    <property type="term" value="F:DNA binding"/>
    <property type="evidence" value="ECO:0007669"/>
    <property type="project" value="UniProtKB-KW"/>
</dbReference>
<reference evidence="5 6" key="1">
    <citation type="journal article" date="2012" name="J. Bacteriol.">
        <title>Genome Sequence of Blastococcus saxobsidens DD2, a Stone-Inhabiting Bacterium.</title>
        <authorList>
            <person name="Chouaia B."/>
            <person name="Crotti E."/>
            <person name="Brusetti L."/>
            <person name="Daffonchio D."/>
            <person name="Essoussi I."/>
            <person name="Nouioui I."/>
            <person name="Sbissi I."/>
            <person name="Ghodhbane-Gtari F."/>
            <person name="Gtari M."/>
            <person name="Vacherie B."/>
            <person name="Barbe V."/>
            <person name="Medigue C."/>
            <person name="Gury J."/>
            <person name="Pujic P."/>
            <person name="Normand P."/>
        </authorList>
    </citation>
    <scope>NUCLEOTIDE SEQUENCE [LARGE SCALE GENOMIC DNA]</scope>
    <source>
        <strain evidence="5 6">DD2</strain>
    </source>
</reference>
<dbReference type="EMBL" id="FO117623">
    <property type="protein sequence ID" value="CCG03615.1"/>
    <property type="molecule type" value="Genomic_DNA"/>
</dbReference>
<dbReference type="SMART" id="SM00421">
    <property type="entry name" value="HTH_LUXR"/>
    <property type="match status" value="1"/>
</dbReference>
<dbReference type="PRINTS" id="PR00038">
    <property type="entry name" value="HTHLUXR"/>
</dbReference>
<keyword evidence="6" id="KW-1185">Reference proteome</keyword>
<protein>
    <submittedName>
        <fullName evidence="5">Putative transcription regulator</fullName>
    </submittedName>
</protein>
<keyword evidence="3" id="KW-0804">Transcription</keyword>
<dbReference type="InterPro" id="IPR016032">
    <property type="entry name" value="Sig_transdc_resp-reg_C-effctor"/>
</dbReference>
<evidence type="ECO:0000256" key="3">
    <source>
        <dbReference type="ARBA" id="ARBA00023163"/>
    </source>
</evidence>
<dbReference type="SUPFAM" id="SSF51182">
    <property type="entry name" value="RmlC-like cupins"/>
    <property type="match status" value="1"/>
</dbReference>
<sequence length="266" mass="28472">MAARRGPVFAATYLASHDGSVRQVDVRPLDPGTPDRTRLVGRTALTDVAFGETTITREVMQPGWRWSDDVKPVVGTDLCQAGHRLYIVSGRMQVVMEDADLKLGEGDAVVIPPGHDAWTVGDDPCALVDFSGDYSHLIAAGDAYRRMAEPARPSRGHRGIRTDAVAELRADARAGRLDGAAVEIVLSAVSRRSRRLSGPAGLTPRETEVLVLIATGASAKQVARMLGITPKTAATHIERIYAKIAVTSRAAATRFAIHHGLIDPVC</sequence>
<dbReference type="InterPro" id="IPR011051">
    <property type="entry name" value="RmlC_Cupin_sf"/>
</dbReference>
<dbReference type="eggNOG" id="COG2197">
    <property type="taxonomic scope" value="Bacteria"/>
</dbReference>
<dbReference type="GO" id="GO:0006355">
    <property type="term" value="P:regulation of DNA-templated transcription"/>
    <property type="evidence" value="ECO:0007669"/>
    <property type="project" value="InterPro"/>
</dbReference>
<dbReference type="InterPro" id="IPR036388">
    <property type="entry name" value="WH-like_DNA-bd_sf"/>
</dbReference>
<dbReference type="STRING" id="1146883.BLASA_2743"/>
<dbReference type="Gene3D" id="2.60.120.10">
    <property type="entry name" value="Jelly Rolls"/>
    <property type="match status" value="1"/>
</dbReference>
<dbReference type="PROSITE" id="PS50043">
    <property type="entry name" value="HTH_LUXR_2"/>
    <property type="match status" value="1"/>
</dbReference>
<dbReference type="AlphaFoldDB" id="H6RJW2"/>
<evidence type="ECO:0000313" key="5">
    <source>
        <dbReference type="EMBL" id="CCG03615.1"/>
    </source>
</evidence>
<organism evidence="5 6">
    <name type="scientific">Blastococcus saxobsidens (strain DD2)</name>
    <dbReference type="NCBI Taxonomy" id="1146883"/>
    <lineage>
        <taxon>Bacteria</taxon>
        <taxon>Bacillati</taxon>
        <taxon>Actinomycetota</taxon>
        <taxon>Actinomycetes</taxon>
        <taxon>Geodermatophilales</taxon>
        <taxon>Geodermatophilaceae</taxon>
        <taxon>Blastococcus</taxon>
    </lineage>
</organism>
<dbReference type="Gene3D" id="1.10.10.10">
    <property type="entry name" value="Winged helix-like DNA-binding domain superfamily/Winged helix DNA-binding domain"/>
    <property type="match status" value="1"/>
</dbReference>
<evidence type="ECO:0000259" key="4">
    <source>
        <dbReference type="PROSITE" id="PS50043"/>
    </source>
</evidence>
<evidence type="ECO:0000313" key="6">
    <source>
        <dbReference type="Proteomes" id="UP000007517"/>
    </source>
</evidence>
<dbReference type="KEGG" id="bsd:BLASA_2743"/>